<feature type="transmembrane region" description="Helical" evidence="1">
    <location>
        <begin position="205"/>
        <end position="227"/>
    </location>
</feature>
<dbReference type="EMBL" id="LNCU01000089">
    <property type="protein sequence ID" value="KWV51442.1"/>
    <property type="molecule type" value="Genomic_DNA"/>
</dbReference>
<dbReference type="Proteomes" id="UP000057737">
    <property type="component" value="Unassembled WGS sequence"/>
</dbReference>
<keyword evidence="1" id="KW-0472">Membrane</keyword>
<dbReference type="Gene3D" id="3.30.70.1230">
    <property type="entry name" value="Nucleotide cyclase"/>
    <property type="match status" value="1"/>
</dbReference>
<dbReference type="Gene3D" id="6.10.340.10">
    <property type="match status" value="1"/>
</dbReference>
<dbReference type="InterPro" id="IPR029787">
    <property type="entry name" value="Nucleotide_cyclase"/>
</dbReference>
<reference evidence="4 5" key="1">
    <citation type="submission" date="2015-11" db="EMBL/GenBank/DDBJ databases">
        <title>Draft Genome Sequence of the Strain BR 10303 (Bradyrhizobium sp.) isolated from nodules of Centrolobium paraense.</title>
        <authorList>
            <person name="Zelli J.E."/>
            <person name="Simoes-Araujo J.L."/>
            <person name="Barauna A.C."/>
            <person name="Silva K."/>
        </authorList>
    </citation>
    <scope>NUCLEOTIDE SEQUENCE [LARGE SCALE GENOMIC DNA]</scope>
    <source>
        <strain evidence="4 5">BR 10303</strain>
    </source>
</reference>
<dbReference type="InterPro" id="IPR050697">
    <property type="entry name" value="Adenylyl/Guanylyl_Cyclase_3/4"/>
</dbReference>
<dbReference type="SMART" id="SM00304">
    <property type="entry name" value="HAMP"/>
    <property type="match status" value="1"/>
</dbReference>
<feature type="domain" description="HAMP" evidence="3">
    <location>
        <begin position="229"/>
        <end position="281"/>
    </location>
</feature>
<gene>
    <name evidence="4" type="ORF">AS156_12755</name>
</gene>
<dbReference type="InterPro" id="IPR003660">
    <property type="entry name" value="HAMP_dom"/>
</dbReference>
<feature type="domain" description="Guanylate cyclase" evidence="2">
    <location>
        <begin position="315"/>
        <end position="453"/>
    </location>
</feature>
<accession>A0A125Q7L5</accession>
<keyword evidence="1" id="KW-1133">Transmembrane helix</keyword>
<evidence type="ECO:0000313" key="5">
    <source>
        <dbReference type="Proteomes" id="UP000057737"/>
    </source>
</evidence>
<dbReference type="SUPFAM" id="SSF55073">
    <property type="entry name" value="Nucleotide cyclase"/>
    <property type="match status" value="1"/>
</dbReference>
<dbReference type="Pfam" id="PF00211">
    <property type="entry name" value="Guanylate_cyc"/>
    <property type="match status" value="1"/>
</dbReference>
<dbReference type="OrthoDB" id="9789782at2"/>
<evidence type="ECO:0000259" key="2">
    <source>
        <dbReference type="PROSITE" id="PS50125"/>
    </source>
</evidence>
<dbReference type="PROSITE" id="PS50885">
    <property type="entry name" value="HAMP"/>
    <property type="match status" value="1"/>
</dbReference>
<protein>
    <submittedName>
        <fullName evidence="4">Adenylate cyclase</fullName>
    </submittedName>
</protein>
<comment type="caution">
    <text evidence="4">The sequence shown here is derived from an EMBL/GenBank/DDBJ whole genome shotgun (WGS) entry which is preliminary data.</text>
</comment>
<evidence type="ECO:0000259" key="3">
    <source>
        <dbReference type="PROSITE" id="PS50885"/>
    </source>
</evidence>
<dbReference type="PROSITE" id="PS50125">
    <property type="entry name" value="GUANYLATE_CYCLASE_2"/>
    <property type="match status" value="1"/>
</dbReference>
<dbReference type="GO" id="GO:0006171">
    <property type="term" value="P:cAMP biosynthetic process"/>
    <property type="evidence" value="ECO:0007669"/>
    <property type="project" value="TreeGrafter"/>
</dbReference>
<organism evidence="4 5">
    <name type="scientific">Bradyrhizobium macuxiense</name>
    <dbReference type="NCBI Taxonomy" id="1755647"/>
    <lineage>
        <taxon>Bacteria</taxon>
        <taxon>Pseudomonadati</taxon>
        <taxon>Pseudomonadota</taxon>
        <taxon>Alphaproteobacteria</taxon>
        <taxon>Hyphomicrobiales</taxon>
        <taxon>Nitrobacteraceae</taxon>
        <taxon>Bradyrhizobium</taxon>
    </lineage>
</organism>
<keyword evidence="5" id="KW-1185">Reference proteome</keyword>
<dbReference type="CDD" id="cd06225">
    <property type="entry name" value="HAMP"/>
    <property type="match status" value="1"/>
</dbReference>
<dbReference type="AlphaFoldDB" id="A0A125Q7L5"/>
<name>A0A125Q7L5_9BRAD</name>
<dbReference type="PANTHER" id="PTHR43081:SF1">
    <property type="entry name" value="ADENYLATE CYCLASE, TERMINAL-DIFFERENTIATION SPECIFIC"/>
    <property type="match status" value="1"/>
</dbReference>
<dbReference type="SMART" id="SM00044">
    <property type="entry name" value="CYCc"/>
    <property type="match status" value="1"/>
</dbReference>
<evidence type="ECO:0000256" key="1">
    <source>
        <dbReference type="SAM" id="Phobius"/>
    </source>
</evidence>
<dbReference type="GO" id="GO:0035556">
    <property type="term" value="P:intracellular signal transduction"/>
    <property type="evidence" value="ECO:0007669"/>
    <property type="project" value="InterPro"/>
</dbReference>
<dbReference type="PANTHER" id="PTHR43081">
    <property type="entry name" value="ADENYLATE CYCLASE, TERMINAL-DIFFERENTIATION SPECIFIC-RELATED"/>
    <property type="match status" value="1"/>
</dbReference>
<proteinExistence type="predicted"/>
<keyword evidence="1" id="KW-0812">Transmembrane</keyword>
<dbReference type="RefSeq" id="WP_066510862.1">
    <property type="nucleotide sequence ID" value="NZ_LNCU01000089.1"/>
</dbReference>
<evidence type="ECO:0000313" key="4">
    <source>
        <dbReference type="EMBL" id="KWV51442.1"/>
    </source>
</evidence>
<dbReference type="InterPro" id="IPR001054">
    <property type="entry name" value="A/G_cyclase"/>
</dbReference>
<dbReference type="CDD" id="cd07302">
    <property type="entry name" value="CHD"/>
    <property type="match status" value="1"/>
</dbReference>
<dbReference type="SUPFAM" id="SSF158472">
    <property type="entry name" value="HAMP domain-like"/>
    <property type="match status" value="1"/>
</dbReference>
<dbReference type="GO" id="GO:0004016">
    <property type="term" value="F:adenylate cyclase activity"/>
    <property type="evidence" value="ECO:0007669"/>
    <property type="project" value="UniProtKB-ARBA"/>
</dbReference>
<sequence length="577" mass="62575">MFRKSIRQKIVGIAAGLIVLAVVTSLLSMVMAGQVGHLLGELTNRYIPAYAHLARVNVRSLERSLAMRRMMMAKMQGPAEDGNYAAARKTFDDINPVINQEAGAARKLIAAIIDDPSTPSDNAALGRIDDRIDNALNDLLVRLNTENKTLLDQLDAKDFATARKTMLHAEALRDEFNTRIEGIRADMLGQVGASAKTVMGAQQRAIIVSAVVTAIAAVLGFVFAMLVGSGITRPVMRLLEGTREVEAGRLDGTITVTTQDEIGQLSAAFNRMIETLRHNQRIRETFGRYINPRIAEGLLEQPAIAATEGQRRVMTVMFCDMKGFTTLSEGVTPRGLVKIMNLYLSTMSAPVHAQRGIIDKYIGDAIMAYWGAPFVEEAEQTQLAATAALDMTGRVAQLRQELPELLGVRAIPADCDIRIGIATGEALVGSIGSEFMMSYTVLGDTVNLASRLESANKFYGSRSLISETTAAGCAATIELREIDRLVVLGQTQPQTVFEIMAGKDELTPAQALLRQHYADGLAAYREQRWDDAERAFAAALQAVPGDGPATAMTARAASFRQNPPAAGWDGAWHLEQK</sequence>
<dbReference type="GO" id="GO:0016020">
    <property type="term" value="C:membrane"/>
    <property type="evidence" value="ECO:0007669"/>
    <property type="project" value="InterPro"/>
</dbReference>
<dbReference type="Pfam" id="PF00672">
    <property type="entry name" value="HAMP"/>
    <property type="match status" value="1"/>
</dbReference>